<evidence type="ECO:0000313" key="3">
    <source>
        <dbReference type="Proteomes" id="UP001626550"/>
    </source>
</evidence>
<evidence type="ECO:0000259" key="1">
    <source>
        <dbReference type="PROSITE" id="PS50853"/>
    </source>
</evidence>
<dbReference type="PROSITE" id="PS50853">
    <property type="entry name" value="FN3"/>
    <property type="match status" value="1"/>
</dbReference>
<keyword evidence="3" id="KW-1185">Reference proteome</keyword>
<organism evidence="2 3">
    <name type="scientific">Cichlidogyrus casuarinus</name>
    <dbReference type="NCBI Taxonomy" id="1844966"/>
    <lineage>
        <taxon>Eukaryota</taxon>
        <taxon>Metazoa</taxon>
        <taxon>Spiralia</taxon>
        <taxon>Lophotrochozoa</taxon>
        <taxon>Platyhelminthes</taxon>
        <taxon>Monogenea</taxon>
        <taxon>Monopisthocotylea</taxon>
        <taxon>Dactylogyridea</taxon>
        <taxon>Ancyrocephalidae</taxon>
        <taxon>Cichlidogyrus</taxon>
    </lineage>
</organism>
<accession>A0ABD2PQZ9</accession>
<dbReference type="SUPFAM" id="SSF49265">
    <property type="entry name" value="Fibronectin type III"/>
    <property type="match status" value="1"/>
</dbReference>
<dbReference type="InterPro" id="IPR013783">
    <property type="entry name" value="Ig-like_fold"/>
</dbReference>
<dbReference type="CDD" id="cd00063">
    <property type="entry name" value="FN3"/>
    <property type="match status" value="1"/>
</dbReference>
<dbReference type="InterPro" id="IPR003961">
    <property type="entry name" value="FN3_dom"/>
</dbReference>
<dbReference type="Proteomes" id="UP001626550">
    <property type="component" value="Unassembled WGS sequence"/>
</dbReference>
<evidence type="ECO:0000313" key="2">
    <source>
        <dbReference type="EMBL" id="KAL3309684.1"/>
    </source>
</evidence>
<proteinExistence type="predicted"/>
<comment type="caution">
    <text evidence="2">The sequence shown here is derived from an EMBL/GenBank/DDBJ whole genome shotgun (WGS) entry which is preliminary data.</text>
</comment>
<name>A0ABD2PQZ9_9PLAT</name>
<reference evidence="2 3" key="1">
    <citation type="submission" date="2024-11" db="EMBL/GenBank/DDBJ databases">
        <title>Adaptive evolution of stress response genes in parasites aligns with host niche diversity.</title>
        <authorList>
            <person name="Hahn C."/>
            <person name="Resl P."/>
        </authorList>
    </citation>
    <scope>NUCLEOTIDE SEQUENCE [LARGE SCALE GENOMIC DNA]</scope>
    <source>
        <strain evidence="2">EGGRZ-B1_66</strain>
        <tissue evidence="2">Body</tissue>
    </source>
</reference>
<feature type="domain" description="Fibronectin type-III" evidence="1">
    <location>
        <begin position="13"/>
        <end position="106"/>
    </location>
</feature>
<dbReference type="InterPro" id="IPR036116">
    <property type="entry name" value="FN3_sf"/>
</dbReference>
<sequence length="298" mass="33221">MVKTSITWNGDSTIVCLQVKQSGETWVVLQWSALEAPGQTVSYVIEIASYRPFQGWSVVKDHLFGTVAKLDGLVPNTGYYLMLRAVVDDRVGRPKLLNKVFFTKPQMLVSMNMEPAEMQQYASQMVLSSHKVSSYGANEILTAWAICGLDAIVARITQFNVIYTPVGIGNCTQRTDSAPPRCPYNGTYGSLNSIHPLDDPNFCFKNASNWHERLPAAPRAREYQEKQTKLTVDPRKPIAHVMIKELEPFTCYHVAAQAVMGTFLSQRSDVVSVLTYGQAPGQSPTHLAYQWREELGLG</sequence>
<dbReference type="Gene3D" id="2.60.40.10">
    <property type="entry name" value="Immunoglobulins"/>
    <property type="match status" value="1"/>
</dbReference>
<dbReference type="EMBL" id="JBJKFK010003641">
    <property type="protein sequence ID" value="KAL3309684.1"/>
    <property type="molecule type" value="Genomic_DNA"/>
</dbReference>
<dbReference type="SMART" id="SM00060">
    <property type="entry name" value="FN3"/>
    <property type="match status" value="1"/>
</dbReference>
<protein>
    <recommendedName>
        <fullName evidence="1">Fibronectin type-III domain-containing protein</fullName>
    </recommendedName>
</protein>
<dbReference type="AlphaFoldDB" id="A0ABD2PQZ9"/>
<gene>
    <name evidence="2" type="ORF">Ciccas_011767</name>
</gene>